<evidence type="ECO:0000256" key="2">
    <source>
        <dbReference type="RuleBase" id="RU361117"/>
    </source>
</evidence>
<dbReference type="RefSeq" id="WP_231058400.1">
    <property type="nucleotide sequence ID" value="NZ_JAJNOC010000003.1"/>
</dbReference>
<keyword evidence="2" id="KW-0479">Metal-binding</keyword>
<evidence type="ECO:0000256" key="1">
    <source>
        <dbReference type="ARBA" id="ARBA00022801"/>
    </source>
</evidence>
<dbReference type="EMBL" id="JAJNOC010000003">
    <property type="protein sequence ID" value="MCD2517105.1"/>
    <property type="molecule type" value="Genomic_DNA"/>
</dbReference>
<dbReference type="InterPro" id="IPR036412">
    <property type="entry name" value="HAD-like_sf"/>
</dbReference>
<dbReference type="Gene3D" id="3.40.50.1000">
    <property type="entry name" value="HAD superfamily/HAD-like"/>
    <property type="match status" value="1"/>
</dbReference>
<dbReference type="Gene3D" id="3.30.70.1020">
    <property type="entry name" value="Trehalose-6-phosphate phosphatase related protein, domain 2"/>
    <property type="match status" value="1"/>
</dbReference>
<keyword evidence="4" id="KW-1185">Reference proteome</keyword>
<gene>
    <name evidence="3" type="primary">otsB</name>
    <name evidence="3" type="ORF">LQ564_12390</name>
</gene>
<dbReference type="NCBIfam" id="TIGR00685">
    <property type="entry name" value="T6PP"/>
    <property type="match status" value="1"/>
</dbReference>
<dbReference type="GO" id="GO:0004805">
    <property type="term" value="F:trehalose-phosphatase activity"/>
    <property type="evidence" value="ECO:0007669"/>
    <property type="project" value="UniProtKB-EC"/>
</dbReference>
<comment type="function">
    <text evidence="2">Removes the phosphate from trehalose 6-phosphate to produce free trehalose.</text>
</comment>
<dbReference type="EC" id="3.1.3.12" evidence="2"/>
<dbReference type="SUPFAM" id="SSF56784">
    <property type="entry name" value="HAD-like"/>
    <property type="match status" value="1"/>
</dbReference>
<reference evidence="3" key="1">
    <citation type="submission" date="2021-11" db="EMBL/GenBank/DDBJ databases">
        <title>The complete genome of Massilia sp sp. G4R7.</title>
        <authorList>
            <person name="Liu L."/>
            <person name="Yue J."/>
            <person name="Yuan J."/>
            <person name="Yang F."/>
            <person name="Li L."/>
        </authorList>
    </citation>
    <scope>NUCLEOTIDE SEQUENCE</scope>
    <source>
        <strain evidence="3">G4R7</strain>
    </source>
</reference>
<dbReference type="PANTHER" id="PTHR43768">
    <property type="entry name" value="TREHALOSE 6-PHOSPHATE PHOSPHATASE"/>
    <property type="match status" value="1"/>
</dbReference>
<keyword evidence="2" id="KW-0460">Magnesium</keyword>
<comment type="catalytic activity">
    <reaction evidence="2">
        <text>alpha,alpha-trehalose 6-phosphate + H2O = alpha,alpha-trehalose + phosphate</text>
        <dbReference type="Rhea" id="RHEA:23420"/>
        <dbReference type="ChEBI" id="CHEBI:15377"/>
        <dbReference type="ChEBI" id="CHEBI:16551"/>
        <dbReference type="ChEBI" id="CHEBI:43474"/>
        <dbReference type="ChEBI" id="CHEBI:58429"/>
        <dbReference type="EC" id="3.1.3.12"/>
    </reaction>
</comment>
<dbReference type="InterPro" id="IPR023214">
    <property type="entry name" value="HAD_sf"/>
</dbReference>
<name>A0ABS8Q5T7_9BURK</name>
<organism evidence="3 4">
    <name type="scientific">Massilia phyllostachyos</name>
    <dbReference type="NCBI Taxonomy" id="2898585"/>
    <lineage>
        <taxon>Bacteria</taxon>
        <taxon>Pseudomonadati</taxon>
        <taxon>Pseudomonadota</taxon>
        <taxon>Betaproteobacteria</taxon>
        <taxon>Burkholderiales</taxon>
        <taxon>Oxalobacteraceae</taxon>
        <taxon>Telluria group</taxon>
        <taxon>Massilia</taxon>
    </lineage>
</organism>
<dbReference type="PANTHER" id="PTHR43768:SF3">
    <property type="entry name" value="TREHALOSE 6-PHOSPHATE PHOSPHATASE"/>
    <property type="match status" value="1"/>
</dbReference>
<dbReference type="InterPro" id="IPR044651">
    <property type="entry name" value="OTSB-like"/>
</dbReference>
<comment type="caution">
    <text evidence="3">The sequence shown here is derived from an EMBL/GenBank/DDBJ whole genome shotgun (WGS) entry which is preliminary data.</text>
</comment>
<comment type="pathway">
    <text evidence="2">Glycan biosynthesis; trehalose biosynthesis.</text>
</comment>
<sequence length="248" mass="26043">MSALFSQEGRAALARLRGVPAIFGFDFDGTLAPIRPTPGEVAMEARTAGAFAALARRLPVAVVTGRGVADVRARLAGTPRWVIGNHGAEGMPGADPARQAEQAAICAGWLAQLAGTDALTGAGILLEDKRYTLSLHYRLAPEPESARARLLAASAALHPLPAIVPGKCVLNLLPAGSWDKFRALRELADGAPVFFAGDDENDEIVFRQAPPGWVTVKVGSEGPSAARFRLKSQEAMADCLELLLALCS</sequence>
<dbReference type="Proteomes" id="UP001179361">
    <property type="component" value="Unassembled WGS sequence"/>
</dbReference>
<evidence type="ECO:0000313" key="3">
    <source>
        <dbReference type="EMBL" id="MCD2517105.1"/>
    </source>
</evidence>
<evidence type="ECO:0000313" key="4">
    <source>
        <dbReference type="Proteomes" id="UP001179361"/>
    </source>
</evidence>
<keyword evidence="1 2" id="KW-0378">Hydrolase</keyword>
<comment type="similarity">
    <text evidence="2">Belongs to the trehalose phosphatase family.</text>
</comment>
<protein>
    <recommendedName>
        <fullName evidence="2">Trehalose 6-phosphate phosphatase</fullName>
        <ecNumber evidence="2">3.1.3.12</ecNumber>
    </recommendedName>
</protein>
<accession>A0ABS8Q5T7</accession>
<comment type="cofactor">
    <cofactor evidence="2">
        <name>Mg(2+)</name>
        <dbReference type="ChEBI" id="CHEBI:18420"/>
    </cofactor>
</comment>
<dbReference type="Pfam" id="PF02358">
    <property type="entry name" value="Trehalose_PPase"/>
    <property type="match status" value="1"/>
</dbReference>
<proteinExistence type="inferred from homology"/>
<dbReference type="InterPro" id="IPR003337">
    <property type="entry name" value="Trehalose_PPase"/>
</dbReference>